<feature type="compositionally biased region" description="Basic and acidic residues" evidence="1">
    <location>
        <begin position="11"/>
        <end position="22"/>
    </location>
</feature>
<proteinExistence type="predicted"/>
<gene>
    <name evidence="2" type="ORF">OFAG_01094</name>
</gene>
<dbReference type="HOGENOM" id="CLU_2451787_0_0_4"/>
<dbReference type="Proteomes" id="UP000003973">
    <property type="component" value="Unassembled WGS sequence"/>
</dbReference>
<dbReference type="RefSeq" id="WP_005877293.1">
    <property type="nucleotide sequence ID" value="NZ_CABMNL010000001.1"/>
</dbReference>
<evidence type="ECO:0000256" key="1">
    <source>
        <dbReference type="SAM" id="MobiDB-lite"/>
    </source>
</evidence>
<evidence type="ECO:0000313" key="3">
    <source>
        <dbReference type="Proteomes" id="UP000003973"/>
    </source>
</evidence>
<feature type="region of interest" description="Disordered" evidence="1">
    <location>
        <begin position="1"/>
        <end position="22"/>
    </location>
</feature>
<dbReference type="AlphaFoldDB" id="C3X405"/>
<name>C3X405_9BURK</name>
<sequence>MAPDNLAASIDDAHHDGDERGREYFRAEPEKIGATLTDPGSETALARLCAMPTEKSGKKMDFRKQGLSKKRYLNPYNPLRRINAAAFDS</sequence>
<keyword evidence="3" id="KW-1185">Reference proteome</keyword>
<protein>
    <submittedName>
        <fullName evidence="2">Uncharacterized protein</fullName>
    </submittedName>
</protein>
<evidence type="ECO:0000313" key="2">
    <source>
        <dbReference type="EMBL" id="EEO27941.1"/>
    </source>
</evidence>
<organism evidence="2 3">
    <name type="scientific">Oxalobacter paraformigenes</name>
    <dbReference type="NCBI Taxonomy" id="556268"/>
    <lineage>
        <taxon>Bacteria</taxon>
        <taxon>Pseudomonadati</taxon>
        <taxon>Pseudomonadota</taxon>
        <taxon>Betaproteobacteria</taxon>
        <taxon>Burkholderiales</taxon>
        <taxon>Oxalobacteraceae</taxon>
        <taxon>Oxalobacter</taxon>
    </lineage>
</organism>
<reference evidence="2" key="1">
    <citation type="submission" date="2011-10" db="EMBL/GenBank/DDBJ databases">
        <title>The Genome Sequence of Oxalobacter formigenes HOxBLS.</title>
        <authorList>
            <consortium name="The Broad Institute Genome Sequencing Platform"/>
            <person name="Earl A."/>
            <person name="Ward D."/>
            <person name="Feldgarden M."/>
            <person name="Gevers D."/>
            <person name="Allison M.J."/>
            <person name="Humphrey S."/>
            <person name="Young S.K."/>
            <person name="Zeng Q."/>
            <person name="Gargeya S."/>
            <person name="Fitzgerald M."/>
            <person name="Haas B."/>
            <person name="Abouelleil A."/>
            <person name="Alvarado L."/>
            <person name="Arachchi H.M."/>
            <person name="Berlin A."/>
            <person name="Brown A."/>
            <person name="Chapman S.B."/>
            <person name="Chen Z."/>
            <person name="Dunbar C."/>
            <person name="Freedman E."/>
            <person name="Gearin G."/>
            <person name="Goldberg J."/>
            <person name="Griggs A."/>
            <person name="Gujja S."/>
            <person name="Heiman D."/>
            <person name="Howarth C."/>
            <person name="Larson L."/>
            <person name="Lui A."/>
            <person name="MacDonald P.J.P."/>
            <person name="Montmayeur A."/>
            <person name="Murphy C."/>
            <person name="Neiman D."/>
            <person name="Pearson M."/>
            <person name="Priest M."/>
            <person name="Roberts A."/>
            <person name="Saif S."/>
            <person name="Shea T."/>
            <person name="Shenoy N."/>
            <person name="Sisk P."/>
            <person name="Stolte C."/>
            <person name="Sykes S."/>
            <person name="Wortman J."/>
            <person name="Nusbaum C."/>
            <person name="Birren B."/>
        </authorList>
    </citation>
    <scope>NUCLEOTIDE SEQUENCE [LARGE SCALE GENOMIC DNA]</scope>
    <source>
        <strain evidence="2">HOxBLS</strain>
    </source>
</reference>
<comment type="caution">
    <text evidence="2">The sequence shown here is derived from an EMBL/GenBank/DDBJ whole genome shotgun (WGS) entry which is preliminary data.</text>
</comment>
<accession>C3X405</accession>
<dbReference type="EMBL" id="ACDP02000010">
    <property type="protein sequence ID" value="EEO27941.1"/>
    <property type="molecule type" value="Genomic_DNA"/>
</dbReference>